<protein>
    <submittedName>
        <fullName evidence="4">Uncharacterized protein</fullName>
    </submittedName>
</protein>
<reference evidence="4" key="2">
    <citation type="submission" date="2024-02" db="EMBL/GenBank/DDBJ databases">
        <title>The Genome Sequence of Enterococcus diestrammenae JM9A.</title>
        <authorList>
            <person name="Earl A."/>
            <person name="Manson A."/>
            <person name="Gilmore M."/>
            <person name="Sanders J."/>
            <person name="Shea T."/>
            <person name="Howe W."/>
            <person name="Livny J."/>
            <person name="Cuomo C."/>
            <person name="Neafsey D."/>
            <person name="Birren B."/>
        </authorList>
    </citation>
    <scope>NUCLEOTIDE SEQUENCE</scope>
    <source>
        <strain evidence="4">JM9A</strain>
    </source>
</reference>
<reference evidence="4" key="1">
    <citation type="submission" date="2016-06" db="EMBL/GenBank/DDBJ databases">
        <authorList>
            <person name="Van Tyne D."/>
        </authorList>
    </citation>
    <scope>NUCLEOTIDE SEQUENCE</scope>
    <source>
        <strain evidence="4">JM9A</strain>
    </source>
</reference>
<name>A0ABV0EYP5_9ENTE</name>
<feature type="domain" description="SpaA-like prealbumin fold" evidence="3">
    <location>
        <begin position="471"/>
        <end position="570"/>
    </location>
</feature>
<dbReference type="EMBL" id="MAEI02000001">
    <property type="protein sequence ID" value="MEO1780835.1"/>
    <property type="molecule type" value="Genomic_DNA"/>
</dbReference>
<sequence length="619" mass="66579">MKKQRIFGLMTVFAMVLGVFASLVGGLSASATEGVAKQNVTIHKLKFESMPENVQNTGDEMTFSNSAPLAGAGFTAYDVTDDYWDAYDDATGSFETKKAAGIAAALAVDTTDMAGTVFDNTDTDGLSDEDLPITSNGKKAIYKFVETITPAEIKTPAAPFILGLPVYSDAGVLKTTVHVYPKNELKSVDFGFTKYGVNVSGTASVLANAKFILKKVDGGYYSATSGKFDATEAEATDTPHLSGADGRVTIDGLYLEPGSYEFYEIDSDVSKSADQNSLNPLLPEEIFHYKNNPVVTATVAADMTVTYTYYNQQMVEQEGDTAEAYNYKVPVPVKTVDDEDVDAGQTVTFTLSQKIPDDVAQYTQFALVDKFDTRLELLSDASTSIVDSLKIDGVAVTDVTAAYTKDSDDQFTVAFTPSQLAKYAGQTLTLNVEMKVKPGTNLTAINNDLTFDNNFYDKKGSTTVQTYGKRFKKIDNDTNEILKDAEFKIKKGNEYLQIADETGPLATFTGVASGKTVKWVAKDQATTFISPETGEFGIYGLASGTYTLEETKAPDGYVLIAPFTFTPDNTATELLVANKHKGILPSTGGTGIVAFVLIGVVAFGGAALYFTKGRRQIEG</sequence>
<dbReference type="Pfam" id="PF16555">
    <property type="entry name" value="GramPos_pilinD1"/>
    <property type="match status" value="1"/>
</dbReference>
<dbReference type="InterPro" id="IPR013783">
    <property type="entry name" value="Ig-like_fold"/>
</dbReference>
<dbReference type="InterPro" id="IPR041033">
    <property type="entry name" value="SpaA_PFL_dom_1"/>
</dbReference>
<keyword evidence="1" id="KW-0472">Membrane</keyword>
<evidence type="ECO:0000313" key="5">
    <source>
        <dbReference type="Proteomes" id="UP001429357"/>
    </source>
</evidence>
<evidence type="ECO:0000259" key="3">
    <source>
        <dbReference type="Pfam" id="PF17802"/>
    </source>
</evidence>
<evidence type="ECO:0000256" key="1">
    <source>
        <dbReference type="SAM" id="Phobius"/>
    </source>
</evidence>
<dbReference type="InterPro" id="IPR032364">
    <property type="entry name" value="GramPos_pilinD1_N"/>
</dbReference>
<feature type="domain" description="Gram-positive pilin subunit D1 N-terminal" evidence="2">
    <location>
        <begin position="37"/>
        <end position="184"/>
    </location>
</feature>
<dbReference type="NCBIfam" id="TIGR01167">
    <property type="entry name" value="LPXTG_anchor"/>
    <property type="match status" value="1"/>
</dbReference>
<keyword evidence="1" id="KW-1133">Transmembrane helix</keyword>
<proteinExistence type="predicted"/>
<organism evidence="4 5">
    <name type="scientific">Enterococcus diestrammenae</name>
    <dbReference type="NCBI Taxonomy" id="1155073"/>
    <lineage>
        <taxon>Bacteria</taxon>
        <taxon>Bacillati</taxon>
        <taxon>Bacillota</taxon>
        <taxon>Bacilli</taxon>
        <taxon>Lactobacillales</taxon>
        <taxon>Enterococcaceae</taxon>
        <taxon>Enterococcus</taxon>
    </lineage>
</organism>
<comment type="caution">
    <text evidence="4">The sequence shown here is derived from an EMBL/GenBank/DDBJ whole genome shotgun (WGS) entry which is preliminary data.</text>
</comment>
<evidence type="ECO:0000259" key="2">
    <source>
        <dbReference type="Pfam" id="PF16555"/>
    </source>
</evidence>
<dbReference type="NCBIfam" id="TIGR04226">
    <property type="entry name" value="RrgB_K2N_iso_D2"/>
    <property type="match status" value="1"/>
</dbReference>
<dbReference type="RefSeq" id="WP_161869556.1">
    <property type="nucleotide sequence ID" value="NZ_MAEI02000001.1"/>
</dbReference>
<evidence type="ECO:0000313" key="4">
    <source>
        <dbReference type="EMBL" id="MEO1780835.1"/>
    </source>
</evidence>
<dbReference type="Gene3D" id="2.60.40.740">
    <property type="match status" value="1"/>
</dbReference>
<keyword evidence="5" id="KW-1185">Reference proteome</keyword>
<dbReference type="Proteomes" id="UP001429357">
    <property type="component" value="Unassembled WGS sequence"/>
</dbReference>
<gene>
    <name evidence="4" type="ORF">BAU18_000386</name>
</gene>
<dbReference type="Pfam" id="PF17802">
    <property type="entry name" value="SpaA"/>
    <property type="match status" value="1"/>
</dbReference>
<keyword evidence="1" id="KW-0812">Transmembrane</keyword>
<dbReference type="InterPro" id="IPR026466">
    <property type="entry name" value="Fim_isopep_form_D2_dom"/>
</dbReference>
<accession>A0ABV0EYP5</accession>
<feature type="transmembrane region" description="Helical" evidence="1">
    <location>
        <begin position="588"/>
        <end position="610"/>
    </location>
</feature>
<dbReference type="Gene3D" id="2.60.40.10">
    <property type="entry name" value="Immunoglobulins"/>
    <property type="match status" value="3"/>
</dbReference>